<dbReference type="EMBL" id="FOCW01000001">
    <property type="protein sequence ID" value="SEN13534.1"/>
    <property type="molecule type" value="Genomic_DNA"/>
</dbReference>
<dbReference type="RefSeq" id="WP_091813483.1">
    <property type="nucleotide sequence ID" value="NZ_FOCW01000001.1"/>
</dbReference>
<gene>
    <name evidence="1" type="ORF">SAMN02745977_00534</name>
</gene>
<protein>
    <submittedName>
        <fullName evidence="1">Uncharacterized protein</fullName>
    </submittedName>
</protein>
<dbReference type="Proteomes" id="UP000199531">
    <property type="component" value="Unassembled WGS sequence"/>
</dbReference>
<name>A0A1H8E335_9BURK</name>
<evidence type="ECO:0000313" key="1">
    <source>
        <dbReference type="EMBL" id="SEN13534.1"/>
    </source>
</evidence>
<proteinExistence type="predicted"/>
<reference evidence="1 2" key="1">
    <citation type="submission" date="2016-10" db="EMBL/GenBank/DDBJ databases">
        <authorList>
            <person name="de Groot N.N."/>
        </authorList>
    </citation>
    <scope>NUCLEOTIDE SEQUENCE [LARGE SCALE GENOMIC DNA]</scope>
    <source>
        <strain evidence="1 2">DSM 15123</strain>
    </source>
</reference>
<sequence>MLSRRHLTRLRQMYRSAGWPCQDQLEIDLLAAGLLQQQTDPQGRDTLRLTPEGIATLAQYGESNRQLRTPHEALVEQVALHMQRQGRIVWRGLALRASINQGTEEEPQPAWVMAMPDVFSVRNTTVEGYLEPVVHEIKVSRADLLGDVRNPAKRAAYLAMAPQVYYVLGCNAKGAPIGGVDDIPLECGVMIASASGLDVLRPAPQRPFEKMRFDVWMALAKASPLARPDDGDEQLAF</sequence>
<accession>A0A1H8E335</accession>
<evidence type="ECO:0000313" key="2">
    <source>
        <dbReference type="Proteomes" id="UP000199531"/>
    </source>
</evidence>
<dbReference type="AlphaFoldDB" id="A0A1H8E335"/>
<dbReference type="OrthoDB" id="7058820at2"/>
<keyword evidence="2" id="KW-1185">Reference proteome</keyword>
<organism evidence="1 2">
    <name type="scientific">Brachymonas denitrificans DSM 15123</name>
    <dbReference type="NCBI Taxonomy" id="1121117"/>
    <lineage>
        <taxon>Bacteria</taxon>
        <taxon>Pseudomonadati</taxon>
        <taxon>Pseudomonadota</taxon>
        <taxon>Betaproteobacteria</taxon>
        <taxon>Burkholderiales</taxon>
        <taxon>Comamonadaceae</taxon>
        <taxon>Brachymonas</taxon>
    </lineage>
</organism>
<dbReference type="STRING" id="1121117.SAMN02745977_00534"/>